<keyword evidence="3" id="KW-1133">Transmembrane helix</keyword>
<dbReference type="InterPro" id="IPR050091">
    <property type="entry name" value="PKS_NRPS_Biosynth_Enz"/>
</dbReference>
<name>A0A812S7P2_9DINO</name>
<evidence type="ECO:0000259" key="4">
    <source>
        <dbReference type="Pfam" id="PF00109"/>
    </source>
</evidence>
<keyword evidence="3" id="KW-0812">Transmembrane</keyword>
<evidence type="ECO:0000256" key="2">
    <source>
        <dbReference type="ARBA" id="ARBA00022553"/>
    </source>
</evidence>
<proteinExistence type="predicted"/>
<dbReference type="PANTHER" id="PTHR43775">
    <property type="entry name" value="FATTY ACID SYNTHASE"/>
    <property type="match status" value="1"/>
</dbReference>
<dbReference type="OrthoDB" id="437291at2759"/>
<dbReference type="Pfam" id="PF00109">
    <property type="entry name" value="ketoacyl-synt"/>
    <property type="match status" value="1"/>
</dbReference>
<feature type="transmembrane region" description="Helical" evidence="3">
    <location>
        <begin position="1673"/>
        <end position="1695"/>
    </location>
</feature>
<evidence type="ECO:0000313" key="5">
    <source>
        <dbReference type="EMBL" id="CAE7469908.1"/>
    </source>
</evidence>
<feature type="transmembrane region" description="Helical" evidence="3">
    <location>
        <begin position="1594"/>
        <end position="1614"/>
    </location>
</feature>
<feature type="transmembrane region" description="Helical" evidence="3">
    <location>
        <begin position="1418"/>
        <end position="1441"/>
    </location>
</feature>
<evidence type="ECO:0000313" key="6">
    <source>
        <dbReference type="Proteomes" id="UP000604046"/>
    </source>
</evidence>
<feature type="transmembrane region" description="Helical" evidence="3">
    <location>
        <begin position="1388"/>
        <end position="1406"/>
    </location>
</feature>
<feature type="transmembrane region" description="Helical" evidence="3">
    <location>
        <begin position="1207"/>
        <end position="1227"/>
    </location>
</feature>
<dbReference type="Proteomes" id="UP000604046">
    <property type="component" value="Unassembled WGS sequence"/>
</dbReference>
<dbReference type="SUPFAM" id="SSF53901">
    <property type="entry name" value="Thiolase-like"/>
    <property type="match status" value="1"/>
</dbReference>
<evidence type="ECO:0000256" key="3">
    <source>
        <dbReference type="SAM" id="Phobius"/>
    </source>
</evidence>
<evidence type="ECO:0000256" key="1">
    <source>
        <dbReference type="ARBA" id="ARBA00022450"/>
    </source>
</evidence>
<dbReference type="Gene3D" id="3.40.47.10">
    <property type="match status" value="1"/>
</dbReference>
<reference evidence="5" key="1">
    <citation type="submission" date="2021-02" db="EMBL/GenBank/DDBJ databases">
        <authorList>
            <person name="Dougan E. K."/>
            <person name="Rhodes N."/>
            <person name="Thang M."/>
            <person name="Chan C."/>
        </authorList>
    </citation>
    <scope>NUCLEOTIDE SEQUENCE</scope>
</reference>
<feature type="transmembrane region" description="Helical" evidence="3">
    <location>
        <begin position="1233"/>
        <end position="1253"/>
    </location>
</feature>
<dbReference type="InterPro" id="IPR016039">
    <property type="entry name" value="Thiolase-like"/>
</dbReference>
<keyword evidence="1" id="KW-0596">Phosphopantetheine</keyword>
<protein>
    <submittedName>
        <fullName evidence="5">SwnK protein</fullName>
    </submittedName>
</protein>
<feature type="transmembrane region" description="Helical" evidence="3">
    <location>
        <begin position="1176"/>
        <end position="1195"/>
    </location>
</feature>
<dbReference type="GO" id="GO:0006633">
    <property type="term" value="P:fatty acid biosynthetic process"/>
    <property type="evidence" value="ECO:0007669"/>
    <property type="project" value="TreeGrafter"/>
</dbReference>
<feature type="domain" description="Beta-ketoacyl synthase-like N-terminal" evidence="4">
    <location>
        <begin position="275"/>
        <end position="399"/>
    </location>
</feature>
<feature type="transmembrane region" description="Helical" evidence="3">
    <location>
        <begin position="1562"/>
        <end position="1588"/>
    </location>
</feature>
<dbReference type="InterPro" id="IPR014030">
    <property type="entry name" value="Ketoacyl_synth_N"/>
</dbReference>
<dbReference type="EMBL" id="CAJNDS010002428">
    <property type="protein sequence ID" value="CAE7469908.1"/>
    <property type="molecule type" value="Genomic_DNA"/>
</dbReference>
<dbReference type="GO" id="GO:0004312">
    <property type="term" value="F:fatty acid synthase activity"/>
    <property type="evidence" value="ECO:0007669"/>
    <property type="project" value="TreeGrafter"/>
</dbReference>
<keyword evidence="2" id="KW-0597">Phosphoprotein</keyword>
<dbReference type="PANTHER" id="PTHR43775:SF37">
    <property type="entry name" value="SI:DKEY-61P9.11"/>
    <property type="match status" value="1"/>
</dbReference>
<keyword evidence="6" id="KW-1185">Reference proteome</keyword>
<organism evidence="5 6">
    <name type="scientific">Symbiodinium natans</name>
    <dbReference type="NCBI Taxonomy" id="878477"/>
    <lineage>
        <taxon>Eukaryota</taxon>
        <taxon>Sar</taxon>
        <taxon>Alveolata</taxon>
        <taxon>Dinophyceae</taxon>
        <taxon>Suessiales</taxon>
        <taxon>Symbiodiniaceae</taxon>
        <taxon>Symbiodinium</taxon>
    </lineage>
</organism>
<feature type="transmembrane region" description="Helical" evidence="3">
    <location>
        <begin position="1525"/>
        <end position="1550"/>
    </location>
</feature>
<keyword evidence="3" id="KW-0472">Membrane</keyword>
<gene>
    <name evidence="5" type="primary">swnK</name>
    <name evidence="5" type="ORF">SNAT2548_LOCUS26339</name>
</gene>
<sequence>MEQAAESLAGQGLAVLDVAAPLSATCARASKEALRLPPRLLRAPPTAYDHKVCIADGLLGDEGTQQVAPIRELTADGDQELPALQALTEWAAELCHDLLSEGLVSSTLVVAEPLLLEACTPLSLTPALEELSEESAPYWADLYSRQVCQVLLFLGPAEGSLQLQGYDSGKSMKVPVTAGMLLMLRPELWARQFSPIPGAMGRCFVFSTSLLSPRAAHGPEDKLPPYLQDLWKWYLKRLEAVKLLDVDQNQDALAAIPGSWVRAASALISEHEQAAITGSALWTPSPGDEPASLGLPAVGGADFVIEIPHTRFDLQEWLAVEETGGEPKMYCRHGTFVDGADMFDHKFFGIAEKQVRAMPLSERWGLEVGYEALFRAGYNKQSLRRLKGDVLASVGLSDTPKKGMALPPLRSFLACWAAQLTSCASWLSSWQLRDGEFMQPMGTVRNPAAITSQGQLVAGTLATSLDGLGTKLSYNLPVGQWKNSMNTSHVPRAVRPLRDGRVALVAWSSRLASFAVFICKGPLEESCISSAQELDIRPRLDTEESASPTIWELEDGLVLVLQSRVLFWSAETVFRSGPGLPFAQWSGNIRGSAALRSGGLAVKSCNATRDSRPCQHMVLRMSKSPAGVSALSLRPVSPTPAEEGLYEKLVALPDGGLAIATRYGKIGACELDVVVFTAAALISGANASGRAHVLLPPRDPCNFGEDMLATEFISAESEYLLLFSDAMMYRFPVVQGEVGQVIAEPLPECLSRPTGVLLLPQGFLAVASSWSVRLLSLKDRTPSCLGAPLQVRDEGLEVVHMSHWGRSGLAVLCDTYYFFNYSAATQNSASVWDSILASPAWSGAVVSRLVRIRGGVVASVHKTGASVSLHFLTNSTPHGDWRGAVLGGVDADSRFVNSLVAVSSSIVAFGDGRKSAWSFWNLSEPALEWSRGESGMSMAADGSIMPFCTLRAPDTDPPTGQLLGATSLGDLIVANATSLLVLPAAGIRRCNASSMVQLHSPDATRIYSPVTAATVRAAPCCGGGFAVVHSSAGQKELQADVISLFNASAVKMGGTPFTELQVSPRWLLVSAVLGLADGGLAVGTTLQKIHLFQPGVDGGVKASTAFSVPCVPWFLGAWARDPGSRSPEILLADQVLFRPQRCPEMTYGRGGECIECPGSLSSIEGSAFCGFRPGDAVALALLLGLGLCGMSLAAGRCLGKCLGPLGLLGLQGLRGLAFASALLPVLAGPVPGILGPAWISAALVVVTLALFALERWMWRQDLGGVASTSGPLVLLAGHALATSLMLLLDRARPRESPHPLLTLVGRDCGESSWFCCLVLVSESAVVCSVTAWQANVHRLAPQSTLSSSLLYTEQLGHRRNFWLRCRCLQRCSWLGRARSFLRSWEGRHWVMVANACLSSAVCWYQYLQSAFSPRESLLAVVLFFGLLCVCTGALALASDAFRWPEKLDRHFRWSVLWKVSMLTGKVMLLAIPQSSAVVQLDSVMSCGFDAFCPSDCLDRGGYCARFANGGSPSCKCVKAEVNWPVYLLTAITSFLLCVLTLMDLAAFWSAWRTPWRESGVRLLRGGVALAGAAGVNFASCAFALLVSVSPAECYLLDLTAAMCSVLPLIPLTLVANEARWILATWKADQAVHALIWSSCGVRVLAVLTCIASAVSAAHMAWMPTGDLSFSCRAVHWSTLAFCCLCAPFSLACSLISAKLPPGVEAVQSHTQADRSRSFGS</sequence>
<accession>A0A812S7P2</accession>
<feature type="transmembrane region" description="Helical" evidence="3">
    <location>
        <begin position="1634"/>
        <end position="1661"/>
    </location>
</feature>
<comment type="caution">
    <text evidence="5">The sequence shown here is derived from an EMBL/GenBank/DDBJ whole genome shotgun (WGS) entry which is preliminary data.</text>
</comment>